<accession>A0ABS0J1Q9</accession>
<dbReference type="RefSeq" id="WP_196608528.1">
    <property type="nucleotide sequence ID" value="NZ_VRYY01000108.1"/>
</dbReference>
<dbReference type="Proteomes" id="UP001194469">
    <property type="component" value="Unassembled WGS sequence"/>
</dbReference>
<comment type="subcellular location">
    <subcellularLocation>
        <location evidence="1">Cell membrane</location>
        <topology evidence="1">Multi-pass membrane protein</topology>
    </subcellularLocation>
</comment>
<evidence type="ECO:0000256" key="2">
    <source>
        <dbReference type="ARBA" id="ARBA00022475"/>
    </source>
</evidence>
<keyword evidence="3 6" id="KW-0812">Transmembrane</keyword>
<dbReference type="EMBL" id="VRYY01000108">
    <property type="protein sequence ID" value="MBG3876367.1"/>
    <property type="molecule type" value="Genomic_DNA"/>
</dbReference>
<comment type="caution">
    <text evidence="7">The sequence shown here is derived from an EMBL/GenBank/DDBJ whole genome shotgun (WGS) entry which is preliminary data.</text>
</comment>
<organism evidence="7 8">
    <name type="scientific">Nitratidesulfovibrio oxamicus</name>
    <dbReference type="NCBI Taxonomy" id="32016"/>
    <lineage>
        <taxon>Bacteria</taxon>
        <taxon>Pseudomonadati</taxon>
        <taxon>Thermodesulfobacteriota</taxon>
        <taxon>Desulfovibrionia</taxon>
        <taxon>Desulfovibrionales</taxon>
        <taxon>Desulfovibrionaceae</taxon>
        <taxon>Nitratidesulfovibrio</taxon>
    </lineage>
</organism>
<feature type="transmembrane region" description="Helical" evidence="6">
    <location>
        <begin position="145"/>
        <end position="165"/>
    </location>
</feature>
<evidence type="ECO:0000256" key="6">
    <source>
        <dbReference type="SAM" id="Phobius"/>
    </source>
</evidence>
<protein>
    <submittedName>
        <fullName evidence="7">LysE family translocator</fullName>
    </submittedName>
</protein>
<sequence length="203" mass="21796">MLYNLVALFGLCMVGRMSPGPDMMLLVRHGAGGPTRAAYACVLGICLGLTFHVTWAVLGTGLLQGSPRAFQAVQLAGAAYLAWVGWKALRARADGGGEGTAPPTLREGFRDGLFCNLLNPKVTLFILSVFTQFVAPGTPTGERVAYGAVIVLEALVGWTIFVRFLDTASMRRFYERHGLHLVRLTGALLLLLAGWSVVSFLRG</sequence>
<dbReference type="PANTHER" id="PTHR30086">
    <property type="entry name" value="ARGININE EXPORTER PROTEIN ARGO"/>
    <property type="match status" value="1"/>
</dbReference>
<evidence type="ECO:0000256" key="3">
    <source>
        <dbReference type="ARBA" id="ARBA00022692"/>
    </source>
</evidence>
<keyword evidence="4 6" id="KW-1133">Transmembrane helix</keyword>
<evidence type="ECO:0000256" key="1">
    <source>
        <dbReference type="ARBA" id="ARBA00004651"/>
    </source>
</evidence>
<dbReference type="InterPro" id="IPR001123">
    <property type="entry name" value="LeuE-type"/>
</dbReference>
<name>A0ABS0J1Q9_9BACT</name>
<keyword evidence="8" id="KW-1185">Reference proteome</keyword>
<keyword evidence="2" id="KW-1003">Cell membrane</keyword>
<evidence type="ECO:0000313" key="7">
    <source>
        <dbReference type="EMBL" id="MBG3876367.1"/>
    </source>
</evidence>
<dbReference type="PANTHER" id="PTHR30086:SF20">
    <property type="entry name" value="ARGININE EXPORTER PROTEIN ARGO-RELATED"/>
    <property type="match status" value="1"/>
</dbReference>
<reference evidence="7 8" key="1">
    <citation type="submission" date="2019-08" db="EMBL/GenBank/DDBJ databases">
        <authorList>
            <person name="Luo N."/>
        </authorList>
    </citation>
    <scope>NUCLEOTIDE SEQUENCE [LARGE SCALE GENOMIC DNA]</scope>
    <source>
        <strain evidence="7 8">NCIMB 9442</strain>
    </source>
</reference>
<feature type="transmembrane region" description="Helical" evidence="6">
    <location>
        <begin position="177"/>
        <end position="198"/>
    </location>
</feature>
<evidence type="ECO:0000313" key="8">
    <source>
        <dbReference type="Proteomes" id="UP001194469"/>
    </source>
</evidence>
<proteinExistence type="predicted"/>
<dbReference type="Pfam" id="PF01810">
    <property type="entry name" value="LysE"/>
    <property type="match status" value="1"/>
</dbReference>
<feature type="transmembrane region" description="Helical" evidence="6">
    <location>
        <begin position="37"/>
        <end position="58"/>
    </location>
</feature>
<evidence type="ECO:0000256" key="4">
    <source>
        <dbReference type="ARBA" id="ARBA00022989"/>
    </source>
</evidence>
<evidence type="ECO:0000256" key="5">
    <source>
        <dbReference type="ARBA" id="ARBA00023136"/>
    </source>
</evidence>
<keyword evidence="5 6" id="KW-0472">Membrane</keyword>
<gene>
    <name evidence="7" type="ORF">FVW20_04830</name>
</gene>
<feature type="transmembrane region" description="Helical" evidence="6">
    <location>
        <begin position="113"/>
        <end position="133"/>
    </location>
</feature>